<evidence type="ECO:0000256" key="2">
    <source>
        <dbReference type="SAM" id="Phobius"/>
    </source>
</evidence>
<proteinExistence type="predicted"/>
<feature type="region of interest" description="Disordered" evidence="1">
    <location>
        <begin position="226"/>
        <end position="245"/>
    </location>
</feature>
<organism>
    <name type="scientific">Branchiostoma floridae</name>
    <name type="common">Florida lancelet</name>
    <name type="synonym">Amphioxus</name>
    <dbReference type="NCBI Taxonomy" id="7739"/>
    <lineage>
        <taxon>Eukaryota</taxon>
        <taxon>Metazoa</taxon>
        <taxon>Chordata</taxon>
        <taxon>Cephalochordata</taxon>
        <taxon>Leptocardii</taxon>
        <taxon>Amphioxiformes</taxon>
        <taxon>Branchiostomatidae</taxon>
        <taxon>Branchiostoma</taxon>
    </lineage>
</organism>
<protein>
    <recommendedName>
        <fullName evidence="4">Transmembrane protein</fullName>
    </recommendedName>
</protein>
<evidence type="ECO:0008006" key="4">
    <source>
        <dbReference type="Google" id="ProtNLM"/>
    </source>
</evidence>
<accession>C3Y626</accession>
<keyword evidence="2" id="KW-0812">Transmembrane</keyword>
<dbReference type="EMBL" id="GG666487">
    <property type="protein sequence ID" value="EEN64423.1"/>
    <property type="molecule type" value="Genomic_DNA"/>
</dbReference>
<evidence type="ECO:0000256" key="1">
    <source>
        <dbReference type="SAM" id="MobiDB-lite"/>
    </source>
</evidence>
<gene>
    <name evidence="3" type="ORF">BRAFLDRAFT_96553</name>
</gene>
<sequence>MGFTLKVRTFGPVDPHNKVVESRTGGGLHSLLTFSVLPYRRQVRQQVKRTTMRCGLSWLLFFLTYTLVLLAVTALPTGDSTLARVREKRQLGDQSITSEMSVRLREAEARRLLQSLMAKQGKRDRRALGDQGFTSDLASKLSEAEARRMIQTLMAQAIGKRFSPAEQQEPLEASKRQLGDQGVTSALAARLEQAEARQYIKDLLAQAVGKRSGGVAKRFAAEGAASRKRRALTDQGPMDHPPVGQEASEARKILMTLLFGFGKTRAMTEEDMYSQSQQKWRRDPVAEFLDRLYEQEDF</sequence>
<reference evidence="3" key="1">
    <citation type="journal article" date="2008" name="Nature">
        <title>The amphioxus genome and the evolution of the chordate karyotype.</title>
        <authorList>
            <consortium name="US DOE Joint Genome Institute (JGI-PGF)"/>
            <person name="Putnam N.H."/>
            <person name="Butts T."/>
            <person name="Ferrier D.E.K."/>
            <person name="Furlong R.F."/>
            <person name="Hellsten U."/>
            <person name="Kawashima T."/>
            <person name="Robinson-Rechavi M."/>
            <person name="Shoguchi E."/>
            <person name="Terry A."/>
            <person name="Yu J.-K."/>
            <person name="Benito-Gutierrez E.L."/>
            <person name="Dubchak I."/>
            <person name="Garcia-Fernandez J."/>
            <person name="Gibson-Brown J.J."/>
            <person name="Grigoriev I.V."/>
            <person name="Horton A.C."/>
            <person name="de Jong P.J."/>
            <person name="Jurka J."/>
            <person name="Kapitonov V.V."/>
            <person name="Kohara Y."/>
            <person name="Kuroki Y."/>
            <person name="Lindquist E."/>
            <person name="Lucas S."/>
            <person name="Osoegawa K."/>
            <person name="Pennacchio L.A."/>
            <person name="Salamov A.A."/>
            <person name="Satou Y."/>
            <person name="Sauka-Spengler T."/>
            <person name="Schmutz J."/>
            <person name="Shin-I T."/>
            <person name="Toyoda A."/>
            <person name="Bronner-Fraser M."/>
            <person name="Fujiyama A."/>
            <person name="Holland L.Z."/>
            <person name="Holland P.W.H."/>
            <person name="Satoh N."/>
            <person name="Rokhsar D.S."/>
        </authorList>
    </citation>
    <scope>NUCLEOTIDE SEQUENCE [LARGE SCALE GENOMIC DNA]</scope>
    <source>
        <strain evidence="3">S238N-H82</strain>
        <tissue evidence="3">Testes</tissue>
    </source>
</reference>
<evidence type="ECO:0000313" key="3">
    <source>
        <dbReference type="EMBL" id="EEN64423.1"/>
    </source>
</evidence>
<feature type="transmembrane region" description="Helical" evidence="2">
    <location>
        <begin position="54"/>
        <end position="75"/>
    </location>
</feature>
<dbReference type="InParanoid" id="C3Y626"/>
<dbReference type="AlphaFoldDB" id="C3Y626"/>
<keyword evidence="2" id="KW-0472">Membrane</keyword>
<keyword evidence="2" id="KW-1133">Transmembrane helix</keyword>
<name>C3Y626_BRAFL</name>